<evidence type="ECO:0000313" key="1">
    <source>
        <dbReference type="EMBL" id="MDI5834427.1"/>
    </source>
</evidence>
<accession>A0ABT6UIZ0</accession>
<dbReference type="Proteomes" id="UP001159075">
    <property type="component" value="Unassembled WGS sequence"/>
</dbReference>
<reference evidence="1 2" key="1">
    <citation type="submission" date="2022-09" db="EMBL/GenBank/DDBJ databases">
        <title>The outer-membrane cytochrome OmcA is essential for infection of Shewanella oneidensis by a zebrafish-associated bacteriophage.</title>
        <authorList>
            <person name="Grenfell A.W."/>
            <person name="Intile P."/>
            <person name="Mcfarlane J."/>
            <person name="Leung D."/>
            <person name="Abdalla K."/>
            <person name="Wold M."/>
            <person name="Kees E."/>
            <person name="Gralnick J."/>
        </authorList>
    </citation>
    <scope>NUCLEOTIDE SEQUENCE [LARGE SCALE GENOMIC DNA]</scope>
    <source>
        <strain evidence="1 2">NF-5</strain>
    </source>
</reference>
<protein>
    <submittedName>
        <fullName evidence="1">Ribonucleoside-triphosphate reductase</fullName>
        <ecNumber evidence="1">1.17.4.2</ecNumber>
    </submittedName>
</protein>
<keyword evidence="1" id="KW-0560">Oxidoreductase</keyword>
<keyword evidence="2" id="KW-1185">Reference proteome</keyword>
<evidence type="ECO:0000313" key="2">
    <source>
        <dbReference type="Proteomes" id="UP001159075"/>
    </source>
</evidence>
<gene>
    <name evidence="1" type="ORF">ODY93_23040</name>
</gene>
<name>A0ABT6UIZ0_9GAMM</name>
<comment type="caution">
    <text evidence="1">The sequence shown here is derived from an EMBL/GenBank/DDBJ whole genome shotgun (WGS) entry which is preliminary data.</text>
</comment>
<feature type="non-terminal residue" evidence="1">
    <location>
        <position position="82"/>
    </location>
</feature>
<dbReference type="GO" id="GO:0008998">
    <property type="term" value="F:ribonucleoside-triphosphate reductase (thioredoxin) activity"/>
    <property type="evidence" value="ECO:0007669"/>
    <property type="project" value="UniProtKB-EC"/>
</dbReference>
<feature type="non-terminal residue" evidence="1">
    <location>
        <position position="1"/>
    </location>
</feature>
<sequence length="82" mass="9257">FVFPDFTAPDWHSIRELQAFFLDWFNRERSKAVLTFPVITAAMLTDQGKVKDADFAQICAKNMSEGGAFFVYQSQNADSLAS</sequence>
<organism evidence="1 2">
    <name type="scientific">Shewanella xiamenensis</name>
    <dbReference type="NCBI Taxonomy" id="332186"/>
    <lineage>
        <taxon>Bacteria</taxon>
        <taxon>Pseudomonadati</taxon>
        <taxon>Pseudomonadota</taxon>
        <taxon>Gammaproteobacteria</taxon>
        <taxon>Alteromonadales</taxon>
        <taxon>Shewanellaceae</taxon>
        <taxon>Shewanella</taxon>
    </lineage>
</organism>
<dbReference type="EMBL" id="JAOTLW010000136">
    <property type="protein sequence ID" value="MDI5834427.1"/>
    <property type="molecule type" value="Genomic_DNA"/>
</dbReference>
<proteinExistence type="predicted"/>
<dbReference type="EC" id="1.17.4.2" evidence="1"/>